<dbReference type="Proteomes" id="UP001595828">
    <property type="component" value="Unassembled WGS sequence"/>
</dbReference>
<name>A0ABV8RQE5_9SPHN</name>
<dbReference type="RefSeq" id="WP_379537960.1">
    <property type="nucleotide sequence ID" value="NZ_JBHSDR010000003.1"/>
</dbReference>
<proteinExistence type="predicted"/>
<accession>A0ABV8RQE5</accession>
<organism evidence="1 2">
    <name type="scientific">Novosphingobium tardum</name>
    <dbReference type="NCBI Taxonomy" id="1538021"/>
    <lineage>
        <taxon>Bacteria</taxon>
        <taxon>Pseudomonadati</taxon>
        <taxon>Pseudomonadota</taxon>
        <taxon>Alphaproteobacteria</taxon>
        <taxon>Sphingomonadales</taxon>
        <taxon>Sphingomonadaceae</taxon>
        <taxon>Novosphingobium</taxon>
    </lineage>
</organism>
<gene>
    <name evidence="1" type="ORF">ACFO0A_05495</name>
</gene>
<reference evidence="2" key="1">
    <citation type="journal article" date="2019" name="Int. J. Syst. Evol. Microbiol.">
        <title>The Global Catalogue of Microorganisms (GCM) 10K type strain sequencing project: providing services to taxonomists for standard genome sequencing and annotation.</title>
        <authorList>
            <consortium name="The Broad Institute Genomics Platform"/>
            <consortium name="The Broad Institute Genome Sequencing Center for Infectious Disease"/>
            <person name="Wu L."/>
            <person name="Ma J."/>
        </authorList>
    </citation>
    <scope>NUCLEOTIDE SEQUENCE [LARGE SCALE GENOMIC DNA]</scope>
    <source>
        <strain evidence="2">CGMCC 1.12989</strain>
    </source>
</reference>
<sequence>MIAATPVPRAARRRGQPLAVLALIMVGWVVGRAVLWHSPFPRASASARPSEARRPPRYIPPNLARQQLLVLPSGLARPAPLPIASATPQSSGRPPILSTAQPLSEERGSVVATARAPIAFRTDDPWDGRQASLNTDRKSRRWSADGWLLLRGGRQAGGIGGSGFVPGYGGSQAGAVLRYDLAPASPSLPQAYVRLSRALGMSGESEAALGLSLRPLVHIPVRLLGEARVQRGGGPTRVRPAALAVTELPPARLPLGIVAEGYGAVGYSGPALGRRHGATPFFDAQLGATRLLAGQDEATGVHAGAGLWSGGQKGAARLDIGPRLDLRVATGAVRGRLALDWRFRIAGHAAPASGPALTFSAGF</sequence>
<dbReference type="EMBL" id="JBHSDR010000003">
    <property type="protein sequence ID" value="MFC4294511.1"/>
    <property type="molecule type" value="Genomic_DNA"/>
</dbReference>
<comment type="caution">
    <text evidence="1">The sequence shown here is derived from an EMBL/GenBank/DDBJ whole genome shotgun (WGS) entry which is preliminary data.</text>
</comment>
<keyword evidence="2" id="KW-1185">Reference proteome</keyword>
<evidence type="ECO:0000313" key="2">
    <source>
        <dbReference type="Proteomes" id="UP001595828"/>
    </source>
</evidence>
<protein>
    <recommendedName>
        <fullName evidence="3">Bacterial surface antigen (D15) domain-containing protein</fullName>
    </recommendedName>
</protein>
<evidence type="ECO:0000313" key="1">
    <source>
        <dbReference type="EMBL" id="MFC4294511.1"/>
    </source>
</evidence>
<evidence type="ECO:0008006" key="3">
    <source>
        <dbReference type="Google" id="ProtNLM"/>
    </source>
</evidence>